<feature type="region of interest" description="Disordered" evidence="1">
    <location>
        <begin position="169"/>
        <end position="198"/>
    </location>
</feature>
<feature type="transmembrane region" description="Helical" evidence="2">
    <location>
        <begin position="77"/>
        <end position="100"/>
    </location>
</feature>
<feature type="compositionally biased region" description="Basic and acidic residues" evidence="1">
    <location>
        <begin position="179"/>
        <end position="188"/>
    </location>
</feature>
<evidence type="ECO:0008006" key="5">
    <source>
        <dbReference type="Google" id="ProtNLM"/>
    </source>
</evidence>
<dbReference type="VEuPathDB" id="FungiDB:DFL_008334"/>
<sequence>MSDTGDIKFVLGILRFFQFVFGASLIGVCAWLHQELAKARFYNLYRIDVTLGFSVAATWISAMAAITYIFHSAGTQFVMGVFDLVLFGGYIASAVVYSSFSTKCSASRFVRIIETVGSTSCGTVRLAAAAIILQIVLFLSSAIMSFYLADRLRRRRAAEVVPSSQAHEQKRWYGRKRSHQDVRPDVRPVEAPAGAPVA</sequence>
<keyword evidence="2" id="KW-0812">Transmembrane</keyword>
<evidence type="ECO:0000313" key="4">
    <source>
        <dbReference type="Proteomes" id="UP000283090"/>
    </source>
</evidence>
<dbReference type="OrthoDB" id="5342507at2759"/>
<dbReference type="GeneID" id="93590645"/>
<name>A0A436ZNE6_ARTFL</name>
<dbReference type="AlphaFoldDB" id="A0A436ZNE6"/>
<keyword evidence="2" id="KW-1133">Transmembrane helix</keyword>
<evidence type="ECO:0000256" key="2">
    <source>
        <dbReference type="SAM" id="Phobius"/>
    </source>
</evidence>
<protein>
    <recommendedName>
        <fullName evidence="5">MARVEL domain-containing protein</fullName>
    </recommendedName>
</protein>
<feature type="transmembrane region" description="Helical" evidence="2">
    <location>
        <begin position="53"/>
        <end position="70"/>
    </location>
</feature>
<feature type="transmembrane region" description="Helical" evidence="2">
    <location>
        <begin position="126"/>
        <end position="149"/>
    </location>
</feature>
<keyword evidence="2" id="KW-0472">Membrane</keyword>
<dbReference type="Proteomes" id="UP000283090">
    <property type="component" value="Unassembled WGS sequence"/>
</dbReference>
<reference evidence="3 4" key="1">
    <citation type="submission" date="2019-01" db="EMBL/GenBank/DDBJ databases">
        <title>Intercellular communication is required for trap formation in the nematode-trapping fungus Duddingtonia flagrans.</title>
        <authorList>
            <person name="Youssar L."/>
            <person name="Wernet V."/>
            <person name="Hensel N."/>
            <person name="Hildebrandt H.-G."/>
            <person name="Fischer R."/>
        </authorList>
    </citation>
    <scope>NUCLEOTIDE SEQUENCE [LARGE SCALE GENOMIC DNA]</scope>
    <source>
        <strain evidence="3 4">CBS H-5679</strain>
    </source>
</reference>
<accession>A0A436ZNE6</accession>
<evidence type="ECO:0000313" key="3">
    <source>
        <dbReference type="EMBL" id="RVD80437.1"/>
    </source>
</evidence>
<proteinExistence type="predicted"/>
<dbReference type="RefSeq" id="XP_067485981.1">
    <property type="nucleotide sequence ID" value="XM_067638053.1"/>
</dbReference>
<gene>
    <name evidence="3" type="ORF">DFL_008334</name>
</gene>
<organism evidence="3 4">
    <name type="scientific">Arthrobotrys flagrans</name>
    <name type="common">Nematode-trapping fungus</name>
    <name type="synonym">Trichothecium flagrans</name>
    <dbReference type="NCBI Taxonomy" id="97331"/>
    <lineage>
        <taxon>Eukaryota</taxon>
        <taxon>Fungi</taxon>
        <taxon>Dikarya</taxon>
        <taxon>Ascomycota</taxon>
        <taxon>Pezizomycotina</taxon>
        <taxon>Orbiliomycetes</taxon>
        <taxon>Orbiliales</taxon>
        <taxon>Orbiliaceae</taxon>
        <taxon>Arthrobotrys</taxon>
    </lineage>
</organism>
<dbReference type="EMBL" id="SAEB01000012">
    <property type="protein sequence ID" value="RVD80437.1"/>
    <property type="molecule type" value="Genomic_DNA"/>
</dbReference>
<evidence type="ECO:0000256" key="1">
    <source>
        <dbReference type="SAM" id="MobiDB-lite"/>
    </source>
</evidence>
<feature type="transmembrane region" description="Helical" evidence="2">
    <location>
        <begin position="12"/>
        <end position="33"/>
    </location>
</feature>
<keyword evidence="4" id="KW-1185">Reference proteome</keyword>
<comment type="caution">
    <text evidence="3">The sequence shown here is derived from an EMBL/GenBank/DDBJ whole genome shotgun (WGS) entry which is preliminary data.</text>
</comment>